<feature type="transmembrane region" description="Helical" evidence="13">
    <location>
        <begin position="120"/>
        <end position="139"/>
    </location>
</feature>
<dbReference type="GO" id="GO:0046983">
    <property type="term" value="F:protein dimerization activity"/>
    <property type="evidence" value="ECO:0007669"/>
    <property type="project" value="InterPro"/>
</dbReference>
<name>A0A5J5I0Y2_9BACI</name>
<gene>
    <name evidence="15" type="ORF">F4V44_03355</name>
</gene>
<evidence type="ECO:0000256" key="2">
    <source>
        <dbReference type="ARBA" id="ARBA00004651"/>
    </source>
</evidence>
<evidence type="ECO:0000256" key="13">
    <source>
        <dbReference type="SAM" id="Phobius"/>
    </source>
</evidence>
<sequence length="724" mass="82010">MNGRGFAMTILKNTHLEGNRLEHITPRFLIYKYSILSICFIAACVFLLSISPLFHTIQTNCIEERCNEVGAVPPGLAQLEAIGWSQTTYAAFYTGMYSLFVLVFFGAAFLILFKKPNNRMSLFAILTLCTFGVSFPATTSVLEGKHVVLDFFINMTYVASVIGIVMFFFLFPNGKFVSNWSGWIAAFLVISRCIEFIIPSLGWSLNDNIWTIGLWLVVWLTTQLISQIYRFRKISSWVERQQTKWVVYGFGGVAIGFLSIGVIPILIDERYITEGGPIKFALMNLGIHAVFMILPITITIAILRNRLWDIDLILKRTFIYGALSLFIVVLYILVVWYLGLFFRQQGSLLFSLIATAIVAVSFGPIKEKLQKAVNRYLFGEIENPYKALEQLVKHYEQTMEANEALKMVAQTIKDSMRLPFVSITVHHQNGECFTIETGVEKGEKLTYPVIHKEEELAVLVISPRYPQETFSKADQNLLQLLIRQAGVIIKSLKHDLEIRMLNESLQESRERLVIAREEERRRLRRNLHDDLAPRLAALALNAGTAEDLVKENPEKAVAMLSDVRNVIRKSVSDIRRLVHDLRPPALDELGIVGAIKERINDMKPKNIAHEQRIEIEFFPAELPVLPAAVEVAAFRIVTEALVNVVKHSQGTKCQISLYVNEQKETLELEIIDNGIGIPVSSVALKNGIGLHSMKERAYELGGEWKMERLEKGTRICASLPITHY</sequence>
<comment type="subcellular location">
    <subcellularLocation>
        <location evidence="2">Cell membrane</location>
        <topology evidence="2">Multi-pass membrane protein</topology>
    </subcellularLocation>
</comment>
<feature type="transmembrane region" description="Helical" evidence="13">
    <location>
        <begin position="287"/>
        <end position="305"/>
    </location>
</feature>
<feature type="transmembrane region" description="Helical" evidence="13">
    <location>
        <begin position="245"/>
        <end position="267"/>
    </location>
</feature>
<dbReference type="SUPFAM" id="SSF55781">
    <property type="entry name" value="GAF domain-like"/>
    <property type="match status" value="1"/>
</dbReference>
<feature type="transmembrane region" description="Helical" evidence="13">
    <location>
        <begin position="90"/>
        <end position="113"/>
    </location>
</feature>
<dbReference type="Gene3D" id="1.20.5.1930">
    <property type="match status" value="1"/>
</dbReference>
<evidence type="ECO:0000256" key="1">
    <source>
        <dbReference type="ARBA" id="ARBA00000085"/>
    </source>
</evidence>
<dbReference type="EMBL" id="VYKL01000009">
    <property type="protein sequence ID" value="KAA9029114.1"/>
    <property type="molecule type" value="Genomic_DNA"/>
</dbReference>
<dbReference type="InterPro" id="IPR011712">
    <property type="entry name" value="Sig_transdc_His_kin_sub3_dim/P"/>
</dbReference>
<dbReference type="GO" id="GO:0005886">
    <property type="term" value="C:plasma membrane"/>
    <property type="evidence" value="ECO:0007669"/>
    <property type="project" value="UniProtKB-SubCell"/>
</dbReference>
<keyword evidence="8 15" id="KW-0418">Kinase</keyword>
<feature type="transmembrane region" description="Helical" evidence="13">
    <location>
        <begin position="209"/>
        <end position="225"/>
    </location>
</feature>
<proteinExistence type="predicted"/>
<evidence type="ECO:0000256" key="10">
    <source>
        <dbReference type="ARBA" id="ARBA00022989"/>
    </source>
</evidence>
<evidence type="ECO:0000256" key="4">
    <source>
        <dbReference type="ARBA" id="ARBA00022475"/>
    </source>
</evidence>
<keyword evidence="12 13" id="KW-0472">Membrane</keyword>
<dbReference type="Pfam" id="PF02518">
    <property type="entry name" value="HATPase_c"/>
    <property type="match status" value="1"/>
</dbReference>
<keyword evidence="5" id="KW-0808">Transferase</keyword>
<keyword evidence="4" id="KW-1003">Cell membrane</keyword>
<evidence type="ECO:0000256" key="3">
    <source>
        <dbReference type="ARBA" id="ARBA00012438"/>
    </source>
</evidence>
<keyword evidence="6 13" id="KW-0812">Transmembrane</keyword>
<evidence type="ECO:0000313" key="16">
    <source>
        <dbReference type="Proteomes" id="UP000326671"/>
    </source>
</evidence>
<dbReference type="InterPro" id="IPR050482">
    <property type="entry name" value="Sensor_HK_TwoCompSys"/>
</dbReference>
<feature type="transmembrane region" description="Helical" evidence="13">
    <location>
        <begin position="317"/>
        <end position="342"/>
    </location>
</feature>
<evidence type="ECO:0000256" key="12">
    <source>
        <dbReference type="ARBA" id="ARBA00023136"/>
    </source>
</evidence>
<reference evidence="15 16" key="1">
    <citation type="submission" date="2019-09" db="EMBL/GenBank/DDBJ databases">
        <title>Whole genome sequences of isolates from the Mars Exploration Rovers.</title>
        <authorList>
            <person name="Seuylemezian A."/>
            <person name="Vaishampayan P."/>
        </authorList>
    </citation>
    <scope>NUCLEOTIDE SEQUENCE [LARGE SCALE GENOMIC DNA]</scope>
    <source>
        <strain evidence="15 16">MER_TA_151</strain>
    </source>
</reference>
<evidence type="ECO:0000259" key="14">
    <source>
        <dbReference type="PROSITE" id="PS50109"/>
    </source>
</evidence>
<dbReference type="GO" id="GO:0005524">
    <property type="term" value="F:ATP binding"/>
    <property type="evidence" value="ECO:0007669"/>
    <property type="project" value="UniProtKB-KW"/>
</dbReference>
<dbReference type="CDD" id="cd16917">
    <property type="entry name" value="HATPase_UhpB-NarQ-NarX-like"/>
    <property type="match status" value="1"/>
</dbReference>
<feature type="transmembrane region" description="Helical" evidence="13">
    <location>
        <begin position="30"/>
        <end position="50"/>
    </location>
</feature>
<evidence type="ECO:0000256" key="8">
    <source>
        <dbReference type="ARBA" id="ARBA00022777"/>
    </source>
</evidence>
<evidence type="ECO:0000256" key="5">
    <source>
        <dbReference type="ARBA" id="ARBA00022679"/>
    </source>
</evidence>
<comment type="catalytic activity">
    <reaction evidence="1">
        <text>ATP + protein L-histidine = ADP + protein N-phospho-L-histidine.</text>
        <dbReference type="EC" id="2.7.13.3"/>
    </reaction>
</comment>
<feature type="transmembrane region" description="Helical" evidence="13">
    <location>
        <begin position="183"/>
        <end position="203"/>
    </location>
</feature>
<evidence type="ECO:0000256" key="11">
    <source>
        <dbReference type="ARBA" id="ARBA00023012"/>
    </source>
</evidence>
<feature type="domain" description="Histidine kinase" evidence="14">
    <location>
        <begin position="526"/>
        <end position="723"/>
    </location>
</feature>
<dbReference type="PROSITE" id="PS50109">
    <property type="entry name" value="HIS_KIN"/>
    <property type="match status" value="1"/>
</dbReference>
<evidence type="ECO:0000256" key="7">
    <source>
        <dbReference type="ARBA" id="ARBA00022741"/>
    </source>
</evidence>
<dbReference type="AlphaFoldDB" id="A0A5J5I0Y2"/>
<keyword evidence="16" id="KW-1185">Reference proteome</keyword>
<dbReference type="OrthoDB" id="227596at2"/>
<feature type="transmembrane region" description="Helical" evidence="13">
    <location>
        <begin position="151"/>
        <end position="171"/>
    </location>
</feature>
<evidence type="ECO:0000256" key="6">
    <source>
        <dbReference type="ARBA" id="ARBA00022692"/>
    </source>
</evidence>
<comment type="caution">
    <text evidence="15">The sequence shown here is derived from an EMBL/GenBank/DDBJ whole genome shotgun (WGS) entry which is preliminary data.</text>
</comment>
<dbReference type="InterPro" id="IPR003594">
    <property type="entry name" value="HATPase_dom"/>
</dbReference>
<dbReference type="SMART" id="SM00387">
    <property type="entry name" value="HATPase_c"/>
    <property type="match status" value="1"/>
</dbReference>
<keyword evidence="7" id="KW-0547">Nucleotide-binding</keyword>
<keyword evidence="9" id="KW-0067">ATP-binding</keyword>
<dbReference type="Gene3D" id="3.30.565.10">
    <property type="entry name" value="Histidine kinase-like ATPase, C-terminal domain"/>
    <property type="match status" value="1"/>
</dbReference>
<dbReference type="PANTHER" id="PTHR24421">
    <property type="entry name" value="NITRATE/NITRITE SENSOR PROTEIN NARX-RELATED"/>
    <property type="match status" value="1"/>
</dbReference>
<dbReference type="Proteomes" id="UP000326671">
    <property type="component" value="Unassembled WGS sequence"/>
</dbReference>
<dbReference type="InterPro" id="IPR036890">
    <property type="entry name" value="HATPase_C_sf"/>
</dbReference>
<dbReference type="InterPro" id="IPR005467">
    <property type="entry name" value="His_kinase_dom"/>
</dbReference>
<dbReference type="EC" id="2.7.13.3" evidence="3"/>
<dbReference type="GO" id="GO:0000155">
    <property type="term" value="F:phosphorelay sensor kinase activity"/>
    <property type="evidence" value="ECO:0007669"/>
    <property type="project" value="InterPro"/>
</dbReference>
<protein>
    <recommendedName>
        <fullName evidence="3">histidine kinase</fullName>
        <ecNumber evidence="3">2.7.13.3</ecNumber>
    </recommendedName>
</protein>
<dbReference type="Pfam" id="PF07730">
    <property type="entry name" value="HisKA_3"/>
    <property type="match status" value="1"/>
</dbReference>
<evidence type="ECO:0000313" key="15">
    <source>
        <dbReference type="EMBL" id="KAA9029114.1"/>
    </source>
</evidence>
<accession>A0A5J5I0Y2</accession>
<keyword evidence="10 13" id="KW-1133">Transmembrane helix</keyword>
<dbReference type="PANTHER" id="PTHR24421:SF37">
    <property type="entry name" value="SENSOR HISTIDINE KINASE NARS"/>
    <property type="match status" value="1"/>
</dbReference>
<organism evidence="15 16">
    <name type="scientific">Niallia endozanthoxylica</name>
    <dbReference type="NCBI Taxonomy" id="2036016"/>
    <lineage>
        <taxon>Bacteria</taxon>
        <taxon>Bacillati</taxon>
        <taxon>Bacillota</taxon>
        <taxon>Bacilli</taxon>
        <taxon>Bacillales</taxon>
        <taxon>Bacillaceae</taxon>
        <taxon>Niallia</taxon>
    </lineage>
</organism>
<dbReference type="SUPFAM" id="SSF55874">
    <property type="entry name" value="ATPase domain of HSP90 chaperone/DNA topoisomerase II/histidine kinase"/>
    <property type="match status" value="1"/>
</dbReference>
<evidence type="ECO:0000256" key="9">
    <source>
        <dbReference type="ARBA" id="ARBA00022840"/>
    </source>
</evidence>
<keyword evidence="11" id="KW-0902">Two-component regulatory system</keyword>